<dbReference type="InterPro" id="IPR016162">
    <property type="entry name" value="Ald_DH_N"/>
</dbReference>
<evidence type="ECO:0000259" key="3">
    <source>
        <dbReference type="Pfam" id="PF00171"/>
    </source>
</evidence>
<dbReference type="GO" id="GO:0009450">
    <property type="term" value="P:gamma-aminobutyric acid catabolic process"/>
    <property type="evidence" value="ECO:0007669"/>
    <property type="project" value="TreeGrafter"/>
</dbReference>
<dbReference type="EMBL" id="CP009694">
    <property type="protein sequence ID" value="AJI58760.1"/>
    <property type="molecule type" value="Genomic_DNA"/>
</dbReference>
<feature type="domain" description="Aldehyde dehydrogenase" evidence="3">
    <location>
        <begin position="19"/>
        <end position="125"/>
    </location>
</feature>
<dbReference type="AlphaFoldDB" id="A0AAI8BFL2"/>
<dbReference type="Proteomes" id="UP000031874">
    <property type="component" value="Chromosome"/>
</dbReference>
<evidence type="ECO:0000256" key="1">
    <source>
        <dbReference type="ARBA" id="ARBA00009986"/>
    </source>
</evidence>
<evidence type="ECO:0000256" key="2">
    <source>
        <dbReference type="ARBA" id="ARBA00023002"/>
    </source>
</evidence>
<dbReference type="InterPro" id="IPR050740">
    <property type="entry name" value="Aldehyde_DH_Superfamily"/>
</dbReference>
<dbReference type="RefSeq" id="WP_003017565.1">
    <property type="nucleotide sequence ID" value="NC_007880.1"/>
</dbReference>
<organism evidence="4 5">
    <name type="scientific">Francisella tularensis subsp. holarctica (strain LVS)</name>
    <dbReference type="NCBI Taxonomy" id="376619"/>
    <lineage>
        <taxon>Bacteria</taxon>
        <taxon>Pseudomonadati</taxon>
        <taxon>Pseudomonadota</taxon>
        <taxon>Gammaproteobacteria</taxon>
        <taxon>Thiotrichales</taxon>
        <taxon>Francisellaceae</taxon>
        <taxon>Francisella</taxon>
    </lineage>
</organism>
<accession>A0AAI8BFL2</accession>
<dbReference type="Pfam" id="PF00171">
    <property type="entry name" value="Aldedh"/>
    <property type="match status" value="1"/>
</dbReference>
<sequence length="154" mass="17253">MSNNLLNKVISKYSFAGNRSFTVVNPATNQVICSLEQKSVEYVEDSILVSKHAQNAFRNKLAAEKSKLLAKWYDLVISNIDDLAEIITLESGKPLAEAKVEVQYGANFIQWYAEKAKRIDSRVFDPNISNAEGRGLLSCWCGCSNYSLETSHLR</sequence>
<protein>
    <submittedName>
        <fullName evidence="4">Aldehyde dehydrogenase family protein</fullName>
    </submittedName>
</protein>
<evidence type="ECO:0000313" key="5">
    <source>
        <dbReference type="Proteomes" id="UP000031874"/>
    </source>
</evidence>
<gene>
    <name evidence="4" type="ORF">AW21_833</name>
</gene>
<dbReference type="PANTHER" id="PTHR43353">
    <property type="entry name" value="SUCCINATE-SEMIALDEHYDE DEHYDROGENASE, MITOCHONDRIAL"/>
    <property type="match status" value="1"/>
</dbReference>
<dbReference type="SUPFAM" id="SSF53720">
    <property type="entry name" value="ALDH-like"/>
    <property type="match status" value="1"/>
</dbReference>
<proteinExistence type="inferred from homology"/>
<comment type="similarity">
    <text evidence="1">Belongs to the aldehyde dehydrogenase family.</text>
</comment>
<dbReference type="PANTHER" id="PTHR43353:SF5">
    <property type="entry name" value="SUCCINATE-SEMIALDEHYDE DEHYDROGENASE, MITOCHONDRIAL"/>
    <property type="match status" value="1"/>
</dbReference>
<evidence type="ECO:0000313" key="4">
    <source>
        <dbReference type="EMBL" id="AJI58760.1"/>
    </source>
</evidence>
<dbReference type="Gene3D" id="3.40.605.10">
    <property type="entry name" value="Aldehyde Dehydrogenase, Chain A, domain 1"/>
    <property type="match status" value="1"/>
</dbReference>
<dbReference type="InterPro" id="IPR015590">
    <property type="entry name" value="Aldehyde_DH_dom"/>
</dbReference>
<reference evidence="4 5" key="1">
    <citation type="journal article" date="2015" name="Genome Announc.">
        <title>Genome sequencing of 18 francisella strains to aid in assay development and testing.</title>
        <authorList>
            <person name="Johnson S.L."/>
            <person name="Daligault H.E."/>
            <person name="Davenport K.W."/>
            <person name="Coyne S.R."/>
            <person name="Frey K.G."/>
            <person name="Koroleva G.I."/>
            <person name="Broomall S.M."/>
            <person name="Bishop-Lilly K.A."/>
            <person name="Bruce D.C."/>
            <person name="Chertkov O."/>
            <person name="Freitas T."/>
            <person name="Jaissle J."/>
            <person name="Ladner J.T."/>
            <person name="Rosenzweig C.N."/>
            <person name="Gibbons H.S."/>
            <person name="Palacios G.F."/>
            <person name="Redden C.L."/>
            <person name="Xu Y."/>
            <person name="Minogue T.D."/>
            <person name="Chain P.S."/>
        </authorList>
    </citation>
    <scope>NUCLEOTIDE SEQUENCE [LARGE SCALE GENOMIC DNA]</scope>
    <source>
        <strain evidence="4 5">LVS</strain>
    </source>
</reference>
<name>A0AAI8BFL2_FRATH</name>
<dbReference type="GO" id="GO:0004777">
    <property type="term" value="F:succinate-semialdehyde dehydrogenase (NAD+) activity"/>
    <property type="evidence" value="ECO:0007669"/>
    <property type="project" value="TreeGrafter"/>
</dbReference>
<keyword evidence="2" id="KW-0560">Oxidoreductase</keyword>
<dbReference type="InterPro" id="IPR016161">
    <property type="entry name" value="Ald_DH/histidinol_DH"/>
</dbReference>